<evidence type="ECO:0000313" key="3">
    <source>
        <dbReference type="Proteomes" id="UP001604277"/>
    </source>
</evidence>
<keyword evidence="3" id="KW-1185">Reference proteome</keyword>
<comment type="caution">
    <text evidence="2">The sequence shown here is derived from an EMBL/GenBank/DDBJ whole genome shotgun (WGS) entry which is preliminary data.</text>
</comment>
<dbReference type="EMBL" id="JBFOLJ010000006">
    <property type="protein sequence ID" value="KAL2529453.1"/>
    <property type="molecule type" value="Genomic_DNA"/>
</dbReference>
<evidence type="ECO:0000313" key="2">
    <source>
        <dbReference type="EMBL" id="KAL2529453.1"/>
    </source>
</evidence>
<name>A0ABD1UWM2_9LAMI</name>
<sequence length="114" mass="12249">MHAGNYQNPSFTEGLQDLIGIDTANNMSQPVIDETINHGNGTQHFSNPSSLVTSLSSSREASPDKTGASILFAKPTTLTTSASTNINPWMQTAQLRPLPLSMTQLPAFTAWNDT</sequence>
<dbReference type="AlphaFoldDB" id="A0ABD1UWM2"/>
<reference evidence="3" key="1">
    <citation type="submission" date="2024-07" db="EMBL/GenBank/DDBJ databases">
        <title>Two chromosome-level genome assemblies of Korean endemic species Abeliophyllum distichum and Forsythia ovata (Oleaceae).</title>
        <authorList>
            <person name="Jang H."/>
        </authorList>
    </citation>
    <scope>NUCLEOTIDE SEQUENCE [LARGE SCALE GENOMIC DNA]</scope>
</reference>
<accession>A0ABD1UWM2</accession>
<feature type="region of interest" description="Disordered" evidence="1">
    <location>
        <begin position="32"/>
        <end position="69"/>
    </location>
</feature>
<organism evidence="2 3">
    <name type="scientific">Forsythia ovata</name>
    <dbReference type="NCBI Taxonomy" id="205694"/>
    <lineage>
        <taxon>Eukaryota</taxon>
        <taxon>Viridiplantae</taxon>
        <taxon>Streptophyta</taxon>
        <taxon>Embryophyta</taxon>
        <taxon>Tracheophyta</taxon>
        <taxon>Spermatophyta</taxon>
        <taxon>Magnoliopsida</taxon>
        <taxon>eudicotyledons</taxon>
        <taxon>Gunneridae</taxon>
        <taxon>Pentapetalae</taxon>
        <taxon>asterids</taxon>
        <taxon>lamiids</taxon>
        <taxon>Lamiales</taxon>
        <taxon>Oleaceae</taxon>
        <taxon>Forsythieae</taxon>
        <taxon>Forsythia</taxon>
    </lineage>
</organism>
<evidence type="ECO:0000256" key="1">
    <source>
        <dbReference type="SAM" id="MobiDB-lite"/>
    </source>
</evidence>
<dbReference type="Proteomes" id="UP001604277">
    <property type="component" value="Unassembled WGS sequence"/>
</dbReference>
<proteinExistence type="predicted"/>
<protein>
    <submittedName>
        <fullName evidence="2">AP2-like ethylene-responsive transcription factor ANT</fullName>
    </submittedName>
</protein>
<feature type="compositionally biased region" description="Low complexity" evidence="1">
    <location>
        <begin position="46"/>
        <end position="60"/>
    </location>
</feature>
<gene>
    <name evidence="2" type="ORF">Fot_22054</name>
</gene>